<dbReference type="RefSeq" id="WP_377963625.1">
    <property type="nucleotide sequence ID" value="NZ_JBHZOL010000055.1"/>
</dbReference>
<organism evidence="1 2">
    <name type="scientific">Almyronema epifaneia S1</name>
    <dbReference type="NCBI Taxonomy" id="2991925"/>
    <lineage>
        <taxon>Bacteria</taxon>
        <taxon>Bacillati</taxon>
        <taxon>Cyanobacteriota</taxon>
        <taxon>Cyanophyceae</taxon>
        <taxon>Nodosilineales</taxon>
        <taxon>Nodosilineaceae</taxon>
        <taxon>Almyronema</taxon>
        <taxon>Almyronema epifaneia</taxon>
    </lineage>
</organism>
<accession>A0ABW6ID85</accession>
<dbReference type="Proteomes" id="UP001600165">
    <property type="component" value="Unassembled WGS sequence"/>
</dbReference>
<keyword evidence="2" id="KW-1185">Reference proteome</keyword>
<comment type="caution">
    <text evidence="1">The sequence shown here is derived from an EMBL/GenBank/DDBJ whole genome shotgun (WGS) entry which is preliminary data.</text>
</comment>
<reference evidence="1 2" key="1">
    <citation type="submission" date="2024-10" db="EMBL/GenBank/DDBJ databases">
        <authorList>
            <person name="Ratan Roy A."/>
            <person name="Morales Sandoval P.H."/>
            <person name="De Los Santos Villalobos S."/>
            <person name="Chakraborty S."/>
            <person name="Mukherjee J."/>
        </authorList>
    </citation>
    <scope>NUCLEOTIDE SEQUENCE [LARGE SCALE GENOMIC DNA]</scope>
    <source>
        <strain evidence="1 2">S1</strain>
    </source>
</reference>
<evidence type="ECO:0000313" key="1">
    <source>
        <dbReference type="EMBL" id="MFE4106148.1"/>
    </source>
</evidence>
<sequence length="107" mass="11987">MFLPQVVADSEIKSFNFYQSGIIYQATVYQNVIYKLISDFKFSDRQGAYLTACDLCENGMQSLVTAAVDAYYVWVDVRSEAKARAILRLCYADNMTADPLEATAQSA</sequence>
<name>A0ABW6ID85_9CYAN</name>
<gene>
    <name evidence="1" type="ORF">ACFVKH_07670</name>
</gene>
<protein>
    <submittedName>
        <fullName evidence="1">Uncharacterized protein</fullName>
    </submittedName>
</protein>
<evidence type="ECO:0000313" key="2">
    <source>
        <dbReference type="Proteomes" id="UP001600165"/>
    </source>
</evidence>
<dbReference type="EMBL" id="JBHZOL010000055">
    <property type="protein sequence ID" value="MFE4106148.1"/>
    <property type="molecule type" value="Genomic_DNA"/>
</dbReference>
<proteinExistence type="predicted"/>